<reference evidence="2 3" key="1">
    <citation type="submission" date="2023-05" db="EMBL/GenBank/DDBJ databases">
        <title>Comparative genomics reveals the evidence of polycyclic aromatic hydrocarbons degradation in moderately halophilic genus Pontibacillus.</title>
        <authorList>
            <person name="Yang H."/>
            <person name="Qian Z."/>
        </authorList>
    </citation>
    <scope>NUCLEOTIDE SEQUENCE [LARGE SCALE GENOMIC DNA]</scope>
    <source>
        <strain evidence="3">HN14</strain>
    </source>
</reference>
<dbReference type="Pfam" id="PF04542">
    <property type="entry name" value="Sigma70_r2"/>
    <property type="match status" value="1"/>
</dbReference>
<dbReference type="EMBL" id="CP126446">
    <property type="protein sequence ID" value="WIF98717.1"/>
    <property type="molecule type" value="Genomic_DNA"/>
</dbReference>
<dbReference type="InterPro" id="IPR007627">
    <property type="entry name" value="RNA_pol_sigma70_r2"/>
</dbReference>
<name>A0ABY8UYH9_9BACI</name>
<accession>A0ABY8UYH9</accession>
<dbReference type="InterPro" id="IPR013325">
    <property type="entry name" value="RNA_pol_sigma_r2"/>
</dbReference>
<dbReference type="Gene3D" id="1.20.120.1810">
    <property type="match status" value="1"/>
</dbReference>
<evidence type="ECO:0000313" key="3">
    <source>
        <dbReference type="Proteomes" id="UP001236652"/>
    </source>
</evidence>
<evidence type="ECO:0000313" key="2">
    <source>
        <dbReference type="EMBL" id="WIF98717.1"/>
    </source>
</evidence>
<dbReference type="PANTHER" id="PTHR30603:SF17">
    <property type="entry name" value="RNA POLYMERASE SIGMA-G FACTOR"/>
    <property type="match status" value="1"/>
</dbReference>
<feature type="domain" description="RNA polymerase sigma-70 region 2" evidence="1">
    <location>
        <begin position="16"/>
        <end position="87"/>
    </location>
</feature>
<evidence type="ECO:0000259" key="1">
    <source>
        <dbReference type="Pfam" id="PF04542"/>
    </source>
</evidence>
<dbReference type="NCBIfam" id="TIGR02937">
    <property type="entry name" value="sigma70-ECF"/>
    <property type="match status" value="1"/>
</dbReference>
<protein>
    <submittedName>
        <fullName evidence="2">Sigma-70 family RNA polymerase sigma factor</fullName>
    </submittedName>
</protein>
<dbReference type="PANTHER" id="PTHR30603">
    <property type="entry name" value="RNA POLYMERASE SIGMA FACTOR RPO"/>
    <property type="match status" value="1"/>
</dbReference>
<keyword evidence="3" id="KW-1185">Reference proteome</keyword>
<dbReference type="Proteomes" id="UP001236652">
    <property type="component" value="Chromosome"/>
</dbReference>
<gene>
    <name evidence="2" type="ORF">QNI29_03435</name>
</gene>
<dbReference type="SUPFAM" id="SSF88659">
    <property type="entry name" value="Sigma3 and sigma4 domains of RNA polymerase sigma factors"/>
    <property type="match status" value="1"/>
</dbReference>
<dbReference type="SUPFAM" id="SSF88946">
    <property type="entry name" value="Sigma2 domain of RNA polymerase sigma factors"/>
    <property type="match status" value="1"/>
</dbReference>
<dbReference type="InterPro" id="IPR050239">
    <property type="entry name" value="Sigma-70_RNA_pol_init_factors"/>
</dbReference>
<dbReference type="RefSeq" id="WP_231418488.1">
    <property type="nucleotide sequence ID" value="NZ_CP126446.1"/>
</dbReference>
<dbReference type="InterPro" id="IPR014284">
    <property type="entry name" value="RNA_pol_sigma-70_dom"/>
</dbReference>
<proteinExistence type="predicted"/>
<dbReference type="InterPro" id="IPR013324">
    <property type="entry name" value="RNA_pol_sigma_r3/r4-like"/>
</dbReference>
<sequence length="255" mass="29243">MNERYVDGEWVTAEDLIRKHRKFIWKQVKKYIARGKGAGFTPDDLYSCACIGVMKAFDSFDAEKGYKFLTYAGTKMMGQIDAEIRKNSGLIHLPALQDQLVRKIKAEDMVEKNAEETAKHFEVKLEHAELAKQYLMPRISTETPINEEGDTTLGDFLVGDSFDESVVVVNDFLETLTDLEKDVLLMKMESRTVYEIGDKYNKSRGWPEIVINRVKKKYVKYYKEVNEVAQGNLAKAKQLLSETDIRGQEVALEVH</sequence>
<organism evidence="2 3">
    <name type="scientific">Pontibacillus chungwhensis</name>
    <dbReference type="NCBI Taxonomy" id="265426"/>
    <lineage>
        <taxon>Bacteria</taxon>
        <taxon>Bacillati</taxon>
        <taxon>Bacillota</taxon>
        <taxon>Bacilli</taxon>
        <taxon>Bacillales</taxon>
        <taxon>Bacillaceae</taxon>
        <taxon>Pontibacillus</taxon>
    </lineage>
</organism>